<keyword evidence="3 6" id="KW-0238">DNA-binding</keyword>
<keyword evidence="7" id="KW-1185">Reference proteome</keyword>
<keyword evidence="4" id="KW-0804">Transcription</keyword>
<dbReference type="SMART" id="SM01134">
    <property type="entry name" value="DeoRC"/>
    <property type="match status" value="1"/>
</dbReference>
<dbReference type="PANTHER" id="PTHR30363">
    <property type="entry name" value="HTH-TYPE TRANSCRIPTIONAL REGULATOR SRLR-RELATED"/>
    <property type="match status" value="1"/>
</dbReference>
<reference evidence="7" key="1">
    <citation type="journal article" date="2019" name="Int. J. Syst. Evol. Microbiol.">
        <title>The Global Catalogue of Microorganisms (GCM) 10K type strain sequencing project: providing services to taxonomists for standard genome sequencing and annotation.</title>
        <authorList>
            <consortium name="The Broad Institute Genomics Platform"/>
            <consortium name="The Broad Institute Genome Sequencing Center for Infectious Disease"/>
            <person name="Wu L."/>
            <person name="Ma J."/>
        </authorList>
    </citation>
    <scope>NUCLEOTIDE SEQUENCE [LARGE SCALE GENOMIC DNA]</scope>
    <source>
        <strain evidence="7">KCTC 52640</strain>
    </source>
</reference>
<dbReference type="InterPro" id="IPR014036">
    <property type="entry name" value="DeoR-like_C"/>
</dbReference>
<dbReference type="SUPFAM" id="SSF46785">
    <property type="entry name" value="Winged helix' DNA-binding domain"/>
    <property type="match status" value="1"/>
</dbReference>
<evidence type="ECO:0000256" key="3">
    <source>
        <dbReference type="ARBA" id="ARBA00023125"/>
    </source>
</evidence>
<gene>
    <name evidence="6" type="ORF">ACFOSU_15355</name>
</gene>
<dbReference type="PANTHER" id="PTHR30363:SF4">
    <property type="entry name" value="GLYCEROL-3-PHOSPHATE REGULON REPRESSOR"/>
    <property type="match status" value="1"/>
</dbReference>
<dbReference type="PRINTS" id="PR00037">
    <property type="entry name" value="HTHLACR"/>
</dbReference>
<dbReference type="InterPro" id="IPR018356">
    <property type="entry name" value="Tscrpt_reg_HTH_DeoR_CS"/>
</dbReference>
<organism evidence="6 7">
    <name type="scientific">Salinisphaera aquimarina</name>
    <dbReference type="NCBI Taxonomy" id="2094031"/>
    <lineage>
        <taxon>Bacteria</taxon>
        <taxon>Pseudomonadati</taxon>
        <taxon>Pseudomonadota</taxon>
        <taxon>Gammaproteobacteria</taxon>
        <taxon>Salinisphaerales</taxon>
        <taxon>Salinisphaeraceae</taxon>
        <taxon>Salinisphaera</taxon>
    </lineage>
</organism>
<dbReference type="RefSeq" id="WP_380690818.1">
    <property type="nucleotide sequence ID" value="NZ_JBHRSS010000007.1"/>
</dbReference>
<feature type="domain" description="HTH deoR-type" evidence="5">
    <location>
        <begin position="3"/>
        <end position="58"/>
    </location>
</feature>
<dbReference type="Gene3D" id="3.40.50.1360">
    <property type="match status" value="1"/>
</dbReference>
<dbReference type="Gene3D" id="1.10.10.10">
    <property type="entry name" value="Winged helix-like DNA-binding domain superfamily/Winged helix DNA-binding domain"/>
    <property type="match status" value="1"/>
</dbReference>
<evidence type="ECO:0000313" key="7">
    <source>
        <dbReference type="Proteomes" id="UP001595462"/>
    </source>
</evidence>
<keyword evidence="1" id="KW-0678">Repressor</keyword>
<dbReference type="SUPFAM" id="SSF100950">
    <property type="entry name" value="NagB/RpiA/CoA transferase-like"/>
    <property type="match status" value="1"/>
</dbReference>
<proteinExistence type="predicted"/>
<dbReference type="PROSITE" id="PS51000">
    <property type="entry name" value="HTH_DEOR_2"/>
    <property type="match status" value="1"/>
</dbReference>
<evidence type="ECO:0000256" key="2">
    <source>
        <dbReference type="ARBA" id="ARBA00023015"/>
    </source>
</evidence>
<dbReference type="GO" id="GO:0003677">
    <property type="term" value="F:DNA binding"/>
    <property type="evidence" value="ECO:0007669"/>
    <property type="project" value="UniProtKB-KW"/>
</dbReference>
<dbReference type="InterPro" id="IPR050313">
    <property type="entry name" value="Carb_Metab_HTH_regulators"/>
</dbReference>
<comment type="caution">
    <text evidence="6">The sequence shown here is derived from an EMBL/GenBank/DDBJ whole genome shotgun (WGS) entry which is preliminary data.</text>
</comment>
<dbReference type="PROSITE" id="PS00894">
    <property type="entry name" value="HTH_DEOR_1"/>
    <property type="match status" value="1"/>
</dbReference>
<protein>
    <submittedName>
        <fullName evidence="6">DeoR/GlpR family DNA-binding transcription regulator</fullName>
    </submittedName>
</protein>
<name>A0ABV7ER79_9GAMM</name>
<dbReference type="InterPro" id="IPR037171">
    <property type="entry name" value="NagB/RpiA_transferase-like"/>
</dbReference>
<sequence length="256" mass="27201">MLPAKRQAKIIEHLRKERFGSLPDLADLVGVSTSTVRRDVDLLCEQGHLYRTHGGAALRENEGTTVEPVPEISSEIAREAKQKIGQRAAEMIEKGQTVILDSGSTTMEIARAALAREIAFTAFTNDVAIAAVLARSPAVDVHVPGGQVRSRSATLLGGVCQEALARLRVDLAFVGAHAVSAEGASETSTEHGEIKRAILEASARTVLVADSGKFPGRSLCLFARLEDFDAILTDDGLPADLAAELDGRGIDLEVLT</sequence>
<evidence type="ECO:0000259" key="5">
    <source>
        <dbReference type="PROSITE" id="PS51000"/>
    </source>
</evidence>
<dbReference type="InterPro" id="IPR036390">
    <property type="entry name" value="WH_DNA-bd_sf"/>
</dbReference>
<dbReference type="Pfam" id="PF08220">
    <property type="entry name" value="HTH_DeoR"/>
    <property type="match status" value="1"/>
</dbReference>
<evidence type="ECO:0000313" key="6">
    <source>
        <dbReference type="EMBL" id="MFC3105258.1"/>
    </source>
</evidence>
<dbReference type="SMART" id="SM00420">
    <property type="entry name" value="HTH_DEOR"/>
    <property type="match status" value="1"/>
</dbReference>
<dbReference type="InterPro" id="IPR001034">
    <property type="entry name" value="DeoR_HTH"/>
</dbReference>
<dbReference type="EMBL" id="JBHRSS010000007">
    <property type="protein sequence ID" value="MFC3105258.1"/>
    <property type="molecule type" value="Genomic_DNA"/>
</dbReference>
<dbReference type="Pfam" id="PF00455">
    <property type="entry name" value="DeoRC"/>
    <property type="match status" value="1"/>
</dbReference>
<dbReference type="Proteomes" id="UP001595462">
    <property type="component" value="Unassembled WGS sequence"/>
</dbReference>
<dbReference type="InterPro" id="IPR036388">
    <property type="entry name" value="WH-like_DNA-bd_sf"/>
</dbReference>
<evidence type="ECO:0000256" key="1">
    <source>
        <dbReference type="ARBA" id="ARBA00022491"/>
    </source>
</evidence>
<keyword evidence="2" id="KW-0805">Transcription regulation</keyword>
<accession>A0ABV7ER79</accession>
<evidence type="ECO:0000256" key="4">
    <source>
        <dbReference type="ARBA" id="ARBA00023163"/>
    </source>
</evidence>